<dbReference type="InterPro" id="IPR038765">
    <property type="entry name" value="Papain-like_cys_pep_sf"/>
</dbReference>
<organism evidence="4 5">
    <name type="scientific">Rapidithrix thailandica</name>
    <dbReference type="NCBI Taxonomy" id="413964"/>
    <lineage>
        <taxon>Bacteria</taxon>
        <taxon>Pseudomonadati</taxon>
        <taxon>Bacteroidota</taxon>
        <taxon>Cytophagia</taxon>
        <taxon>Cytophagales</taxon>
        <taxon>Flammeovirgaceae</taxon>
        <taxon>Rapidithrix</taxon>
    </lineage>
</organism>
<keyword evidence="1" id="KW-0378">Hydrolase</keyword>
<keyword evidence="3" id="KW-0732">Signal</keyword>
<keyword evidence="1" id="KW-0031">Aminopeptidase</keyword>
<sequence>MKMTNQLRKTVAGLICITAASMPQLFAQAVKQEKPNFKIQHKVDVTGIKNQARTGTCWSFATSSFLESEAIRMGKGQHDISEMYFVRHNYPRKADHYVRMQGKANFGQGSLSHDVITAAALHGIVPEEIYNGLNYGKDFHDHGQLFSLLKGMLDGVLESKGKALDPKWKEAYEAVLDTYLGKIPESFEYQGKTYSPQSYAKEVIGFDAGNYIELTSFANYPLYQPCVLEVPDNWANGIFYNVTVDELEEVMDNALKNGFSIAWDGDVSEKAFSHGKGMAIVPEKEVKGEDGKIDLVASIPEKVIDQEMRQETFDNFTTTDDHLMHVVGSMVDDNGVKFYLTKNSWGDSNELGGYLYMSKSYVRLKTVGILVHKDAIPKRIKDKLNIK</sequence>
<feature type="active site" evidence="2">
    <location>
        <position position="322"/>
    </location>
</feature>
<dbReference type="Pfam" id="PF03051">
    <property type="entry name" value="Peptidase_C1_2"/>
    <property type="match status" value="1"/>
</dbReference>
<keyword evidence="1" id="KW-0788">Thiol protease</keyword>
<evidence type="ECO:0000256" key="2">
    <source>
        <dbReference type="PIRSR" id="PIRSR005700-1"/>
    </source>
</evidence>
<feature type="signal peptide" evidence="3">
    <location>
        <begin position="1"/>
        <end position="27"/>
    </location>
</feature>
<keyword evidence="1" id="KW-0645">Protease</keyword>
<dbReference type="PROSITE" id="PS00139">
    <property type="entry name" value="THIOL_PROTEASE_CYS"/>
    <property type="match status" value="1"/>
</dbReference>
<dbReference type="GO" id="GO:0070005">
    <property type="term" value="F:cysteine-type aminopeptidase activity"/>
    <property type="evidence" value="ECO:0007669"/>
    <property type="project" value="InterPro"/>
</dbReference>
<protein>
    <recommendedName>
        <fullName evidence="1">Aminopeptidase</fullName>
    </recommendedName>
</protein>
<feature type="active site" evidence="2">
    <location>
        <position position="343"/>
    </location>
</feature>
<dbReference type="EMBL" id="JBDKWZ010000002">
    <property type="protein sequence ID" value="MEN7547156.1"/>
    <property type="molecule type" value="Genomic_DNA"/>
</dbReference>
<evidence type="ECO:0000313" key="4">
    <source>
        <dbReference type="EMBL" id="MEN7547156.1"/>
    </source>
</evidence>
<proteinExistence type="inferred from homology"/>
<dbReference type="InterPro" id="IPR004134">
    <property type="entry name" value="Peptidase_C1B"/>
</dbReference>
<dbReference type="Proteomes" id="UP001403385">
    <property type="component" value="Unassembled WGS sequence"/>
</dbReference>
<dbReference type="PIRSF" id="PIRSF005700">
    <property type="entry name" value="PepC"/>
    <property type="match status" value="1"/>
</dbReference>
<evidence type="ECO:0000256" key="1">
    <source>
        <dbReference type="PIRNR" id="PIRNR005700"/>
    </source>
</evidence>
<dbReference type="GO" id="GO:0006508">
    <property type="term" value="P:proteolysis"/>
    <property type="evidence" value="ECO:0007669"/>
    <property type="project" value="UniProtKB-KW"/>
</dbReference>
<gene>
    <name evidence="4" type="ORF">AAG747_04510</name>
</gene>
<feature type="active site" evidence="2">
    <location>
        <position position="57"/>
    </location>
</feature>
<accession>A0AAW9S230</accession>
<comment type="caution">
    <text evidence="4">The sequence shown here is derived from an EMBL/GenBank/DDBJ whole genome shotgun (WGS) entry which is preliminary data.</text>
</comment>
<feature type="chain" id="PRO_5043544379" description="Aminopeptidase" evidence="3">
    <location>
        <begin position="28"/>
        <end position="387"/>
    </location>
</feature>
<dbReference type="InterPro" id="IPR000169">
    <property type="entry name" value="Pept_cys_AS"/>
</dbReference>
<dbReference type="AlphaFoldDB" id="A0AAW9S230"/>
<dbReference type="Gene3D" id="3.90.70.10">
    <property type="entry name" value="Cysteine proteinases"/>
    <property type="match status" value="1"/>
</dbReference>
<dbReference type="SUPFAM" id="SSF54001">
    <property type="entry name" value="Cysteine proteinases"/>
    <property type="match status" value="1"/>
</dbReference>
<evidence type="ECO:0000256" key="3">
    <source>
        <dbReference type="SAM" id="SignalP"/>
    </source>
</evidence>
<keyword evidence="5" id="KW-1185">Reference proteome</keyword>
<comment type="similarity">
    <text evidence="1">Belongs to the peptidase C1 family.</text>
</comment>
<evidence type="ECO:0000313" key="5">
    <source>
        <dbReference type="Proteomes" id="UP001403385"/>
    </source>
</evidence>
<name>A0AAW9S230_9BACT</name>
<reference evidence="4 5" key="1">
    <citation type="submission" date="2024-04" db="EMBL/GenBank/DDBJ databases">
        <title>Novel genus in family Flammeovirgaceae.</title>
        <authorList>
            <person name="Nguyen T.H."/>
            <person name="Vuong T.Q."/>
            <person name="Le H."/>
            <person name="Kim S.-G."/>
        </authorList>
    </citation>
    <scope>NUCLEOTIDE SEQUENCE [LARGE SCALE GENOMIC DNA]</scope>
    <source>
        <strain evidence="4 5">JCM 23209</strain>
    </source>
</reference>